<organism evidence="1 2">
    <name type="scientific">Lentzea flaviverrucosa</name>
    <dbReference type="NCBI Taxonomy" id="200379"/>
    <lineage>
        <taxon>Bacteria</taxon>
        <taxon>Bacillati</taxon>
        <taxon>Actinomycetota</taxon>
        <taxon>Actinomycetes</taxon>
        <taxon>Pseudonocardiales</taxon>
        <taxon>Pseudonocardiaceae</taxon>
        <taxon>Lentzea</taxon>
    </lineage>
</organism>
<dbReference type="RefSeq" id="WP_170176180.1">
    <property type="nucleotide sequence ID" value="NZ_FOFT01000008.1"/>
</dbReference>
<keyword evidence="2" id="KW-1185">Reference proteome</keyword>
<accession>A0A1H9U4X1</accession>
<dbReference type="Proteomes" id="UP000199028">
    <property type="component" value="Unassembled WGS sequence"/>
</dbReference>
<name>A0A1H9U4X1_9PSEU</name>
<protein>
    <submittedName>
        <fullName evidence="1">Uncharacterized protein</fullName>
    </submittedName>
</protein>
<reference evidence="2" key="1">
    <citation type="submission" date="2016-10" db="EMBL/GenBank/DDBJ databases">
        <authorList>
            <person name="Varghese N."/>
            <person name="Submissions S."/>
        </authorList>
    </citation>
    <scope>NUCLEOTIDE SEQUENCE [LARGE SCALE GENOMIC DNA]</scope>
    <source>
        <strain evidence="2">CGMCC 4.578</strain>
    </source>
</reference>
<dbReference type="AlphaFoldDB" id="A0A1H9U4X1"/>
<gene>
    <name evidence="1" type="ORF">SAMN05216195_108309</name>
</gene>
<evidence type="ECO:0000313" key="1">
    <source>
        <dbReference type="EMBL" id="SES04486.1"/>
    </source>
</evidence>
<proteinExistence type="predicted"/>
<sequence>MGYVLDWQGLAEPHRTGSEEHGAAMGSVVSVLESTWTTIFRAEEAETPVLG</sequence>
<evidence type="ECO:0000313" key="2">
    <source>
        <dbReference type="Proteomes" id="UP000199028"/>
    </source>
</evidence>
<dbReference type="EMBL" id="FOFT01000008">
    <property type="protein sequence ID" value="SES04486.1"/>
    <property type="molecule type" value="Genomic_DNA"/>
</dbReference>